<dbReference type="PANTHER" id="PTHR43649">
    <property type="entry name" value="ARABINOSE-BINDING PROTEIN-RELATED"/>
    <property type="match status" value="1"/>
</dbReference>
<evidence type="ECO:0000313" key="2">
    <source>
        <dbReference type="Proteomes" id="UP001519887"/>
    </source>
</evidence>
<name>A0ABS7CER2_9BACL</name>
<keyword evidence="2" id="KW-1185">Reference proteome</keyword>
<sequence length="525" mass="59420">LYDRLAGVQQSLVAVNGRSDAVTQGIVTVVKDLKELLANINRVPYEADKLVNMEGKLADYLQQLNAQPLQLDRIYVVPSGKKIPRMTSTFFQELKGSISDFLYTFKPKSELSSVDDGVLNVWVQRGRDYVNLIQQLTDEMFTAETGIKVKVNLLPDSDLLVLMNAAGIAPDVALGLSQDLPFEYALRGGLYNLAQFPDFNQLYERFAPGTWIPFYYNGGYYGVPETQTFEMLYYRKDILDRLGLKVPGTWEEVYKMLPTLQQNNMNMPPVPYTPFFYQNGAEFFTPDGLKTALSSQKGFQGFKEWTDLYNVHAADQSLASFFQGFRSGTVPMGISDITTYIQLMVAAPELNGLWGIAPVPGVKQEDGTITRWMSGGVQSGVIFKNSKKAEEGWDFLKWWTSAAVQERFGNDIETLNGVTFRWNTSNIEAFMSLPWKPEDVDSILEQWRWFKEVPNVPGSYYLARELQNAWNRTVLDGINSRSSLETAIKEIEREMTRKLAEFKFIDGSGKAVHSLNLPAVTEPWK</sequence>
<organism evidence="1 2">
    <name type="scientific">Paenibacillus sepulcri</name>
    <dbReference type="NCBI Taxonomy" id="359917"/>
    <lineage>
        <taxon>Bacteria</taxon>
        <taxon>Bacillati</taxon>
        <taxon>Bacillota</taxon>
        <taxon>Bacilli</taxon>
        <taxon>Bacillales</taxon>
        <taxon>Paenibacillaceae</taxon>
        <taxon>Paenibacillus</taxon>
    </lineage>
</organism>
<feature type="non-terminal residue" evidence="1">
    <location>
        <position position="1"/>
    </location>
</feature>
<dbReference type="Gene3D" id="3.40.190.10">
    <property type="entry name" value="Periplasmic binding protein-like II"/>
    <property type="match status" value="1"/>
</dbReference>
<evidence type="ECO:0000313" key="1">
    <source>
        <dbReference type="EMBL" id="MBW7459185.1"/>
    </source>
</evidence>
<comment type="caution">
    <text evidence="1">The sequence shown here is derived from an EMBL/GenBank/DDBJ whole genome shotgun (WGS) entry which is preliminary data.</text>
</comment>
<proteinExistence type="predicted"/>
<gene>
    <name evidence="1" type="ORF">K0U00_34555</name>
</gene>
<dbReference type="InterPro" id="IPR006059">
    <property type="entry name" value="SBP"/>
</dbReference>
<feature type="non-terminal residue" evidence="1">
    <location>
        <position position="525"/>
    </location>
</feature>
<dbReference type="Pfam" id="PF01547">
    <property type="entry name" value="SBP_bac_1"/>
    <property type="match status" value="1"/>
</dbReference>
<accession>A0ABS7CER2</accession>
<dbReference type="InterPro" id="IPR050490">
    <property type="entry name" value="Bact_solute-bd_prot1"/>
</dbReference>
<reference evidence="1 2" key="1">
    <citation type="submission" date="2021-07" db="EMBL/GenBank/DDBJ databases">
        <title>Paenibacillus radiodurans sp. nov., isolated from the southeastern edge of Tengger Desert.</title>
        <authorList>
            <person name="Zhang G."/>
        </authorList>
    </citation>
    <scope>NUCLEOTIDE SEQUENCE [LARGE SCALE GENOMIC DNA]</scope>
    <source>
        <strain evidence="1 2">CCM 7311</strain>
    </source>
</reference>
<protein>
    <submittedName>
        <fullName evidence="1">Extracellular solute-binding protein</fullName>
    </submittedName>
</protein>
<dbReference type="PANTHER" id="PTHR43649:SF27">
    <property type="entry name" value="EXTRACELLULAR SOLUTE-BINDING PROTEIN FAMILY 1"/>
    <property type="match status" value="1"/>
</dbReference>
<dbReference type="Proteomes" id="UP001519887">
    <property type="component" value="Unassembled WGS sequence"/>
</dbReference>
<dbReference type="SUPFAM" id="SSF53850">
    <property type="entry name" value="Periplasmic binding protein-like II"/>
    <property type="match status" value="1"/>
</dbReference>
<dbReference type="EMBL" id="JAHZIK010001520">
    <property type="protein sequence ID" value="MBW7459185.1"/>
    <property type="molecule type" value="Genomic_DNA"/>
</dbReference>